<dbReference type="Pfam" id="PF00027">
    <property type="entry name" value="cNMP_binding"/>
    <property type="match status" value="1"/>
</dbReference>
<dbReference type="CDD" id="cd00038">
    <property type="entry name" value="CAP_ED"/>
    <property type="match status" value="1"/>
</dbReference>
<comment type="subcellular location">
    <subcellularLocation>
        <location evidence="1">Cell membrane</location>
        <topology evidence="1">Multi-pass membrane protein</topology>
    </subcellularLocation>
</comment>
<sequence>MLDCPIIYCSAQLSAKMKFSRTTVLQKNAYLDFLFGKQTDLLSIECYREAINLNKKQNVELLLYDKSGFKAWYLVSTVPVVNYCLEKVLILVFFNEIEHLQKSLNGHDSPKTKWQKIGKRVIIKNELKSFIKRKVNDNKRSLEEMINFYNQLFIPFYGREKVQLPFYIISQNHILKRYWDLFILFIMVYTAIVLPFSICFKMYPKVINILDHIFDSAFIVDIGLNFITTYVDKNGVLVTDLKKIMMNYLKGWFSMHIIFALLSFISSLFHSDRDSVYAIRILLLVRLLRLTIAPKKLLPYLDNNIFTLFAWMLFYFMCAHWLACIWYLIGFQIDVIVKPNNNGWLSDLMLIENPNINGSITTLIANGKGPVIVDCYITALYFAVTILSTCGFGNWGNAADTLTEKYFTIFAMIFSCVLYAFIFAKVNNIIAQLYHATNEYSAQLNAIQHFVKTYKVPNSIGSRLEDYFIATWTVTKGVNREKIMNGFPRDLQSDLCLRIHKKILEKEPCFKNMSKKALRSVSRYFWVLRTPPGDILITNSELLNSVYFVVSGAFEVSCEEELIGLIGPGDSFGKRLVERPEKSVCEVKSTSYSIVHSINIDSLFEALALFPEELNKIKYTLKLSVDITKKIRKDESKFRELLLSSWGKMTESMKDVNCSSFKATNLNQIDCSNFNTKTRNILTEKNQEIDVQLCKKVSMEISDDKFSAIEKQLKNARKVFKKRSNKVDCELGNQLRELNSLDKKTFPNDNTLV</sequence>
<keyword evidence="2" id="KW-0813">Transport</keyword>
<evidence type="ECO:0000256" key="4">
    <source>
        <dbReference type="ARBA" id="ARBA00022538"/>
    </source>
</evidence>
<dbReference type="Gene3D" id="1.10.287.70">
    <property type="match status" value="1"/>
</dbReference>
<dbReference type="GeneID" id="100202465"/>
<feature type="transmembrane region" description="Helical" evidence="13">
    <location>
        <begin position="209"/>
        <end position="231"/>
    </location>
</feature>
<evidence type="ECO:0000256" key="1">
    <source>
        <dbReference type="ARBA" id="ARBA00004651"/>
    </source>
</evidence>
<evidence type="ECO:0000256" key="8">
    <source>
        <dbReference type="ARBA" id="ARBA00022958"/>
    </source>
</evidence>
<evidence type="ECO:0000256" key="7">
    <source>
        <dbReference type="ARBA" id="ARBA00022882"/>
    </source>
</evidence>
<evidence type="ECO:0000256" key="11">
    <source>
        <dbReference type="ARBA" id="ARBA00023136"/>
    </source>
</evidence>
<keyword evidence="4" id="KW-0633">Potassium transport</keyword>
<dbReference type="Pfam" id="PF00520">
    <property type="entry name" value="Ion_trans"/>
    <property type="match status" value="1"/>
</dbReference>
<keyword evidence="9 13" id="KW-1133">Transmembrane helix</keyword>
<keyword evidence="7" id="KW-0851">Voltage-gated channel</keyword>
<feature type="transmembrane region" description="Helical" evidence="13">
    <location>
        <begin position="305"/>
        <end position="329"/>
    </location>
</feature>
<dbReference type="PRINTS" id="PR01470">
    <property type="entry name" value="ERGCHANNEL"/>
</dbReference>
<dbReference type="InterPro" id="IPR035965">
    <property type="entry name" value="PAS-like_dom_sf"/>
</dbReference>
<dbReference type="SUPFAM" id="SSF81324">
    <property type="entry name" value="Voltage-gated potassium channels"/>
    <property type="match status" value="1"/>
</dbReference>
<evidence type="ECO:0000256" key="12">
    <source>
        <dbReference type="ARBA" id="ARBA00023303"/>
    </source>
</evidence>
<dbReference type="Gene3D" id="2.60.120.10">
    <property type="entry name" value="Jelly Rolls"/>
    <property type="match status" value="1"/>
</dbReference>
<feature type="transmembrane region" description="Helical" evidence="13">
    <location>
        <begin position="181"/>
        <end position="203"/>
    </location>
</feature>
<dbReference type="RefSeq" id="XP_065661769.1">
    <property type="nucleotide sequence ID" value="XM_065805697.1"/>
</dbReference>
<evidence type="ECO:0000256" key="13">
    <source>
        <dbReference type="SAM" id="Phobius"/>
    </source>
</evidence>
<dbReference type="Proteomes" id="UP001652625">
    <property type="component" value="Chromosome 09"/>
</dbReference>
<evidence type="ECO:0000256" key="5">
    <source>
        <dbReference type="ARBA" id="ARBA00022692"/>
    </source>
</evidence>
<dbReference type="PRINTS" id="PR01463">
    <property type="entry name" value="EAGCHANLFMLY"/>
</dbReference>
<evidence type="ECO:0000256" key="10">
    <source>
        <dbReference type="ARBA" id="ARBA00023065"/>
    </source>
</evidence>
<keyword evidence="11 13" id="KW-0472">Membrane</keyword>
<dbReference type="InterPro" id="IPR003938">
    <property type="entry name" value="K_chnl_volt-dep_EAG/ELK/ERG"/>
</dbReference>
<dbReference type="InterPro" id="IPR050818">
    <property type="entry name" value="KCNH_animal-type"/>
</dbReference>
<feature type="transmembrane region" description="Helical" evidence="13">
    <location>
        <begin position="407"/>
        <end position="424"/>
    </location>
</feature>
<evidence type="ECO:0000259" key="14">
    <source>
        <dbReference type="PROSITE" id="PS50042"/>
    </source>
</evidence>
<keyword evidence="3" id="KW-1003">Cell membrane</keyword>
<keyword evidence="12" id="KW-0407">Ion channel</keyword>
<proteinExistence type="predicted"/>
<dbReference type="InterPro" id="IPR005821">
    <property type="entry name" value="Ion_trans_dom"/>
</dbReference>
<evidence type="ECO:0000256" key="9">
    <source>
        <dbReference type="ARBA" id="ARBA00022989"/>
    </source>
</evidence>
<feature type="domain" description="Cyclic nucleotide-binding" evidence="14">
    <location>
        <begin position="509"/>
        <end position="574"/>
    </location>
</feature>
<dbReference type="InterPro" id="IPR003967">
    <property type="entry name" value="K_chnl_volt-dep_ERG"/>
</dbReference>
<keyword evidence="5 13" id="KW-0812">Transmembrane</keyword>
<dbReference type="InterPro" id="IPR000595">
    <property type="entry name" value="cNMP-bd_dom"/>
</dbReference>
<keyword evidence="10" id="KW-0406">Ion transport</keyword>
<dbReference type="PROSITE" id="PS50042">
    <property type="entry name" value="CNMP_BINDING_3"/>
    <property type="match status" value="1"/>
</dbReference>
<feature type="transmembrane region" description="Helical" evidence="13">
    <location>
        <begin position="275"/>
        <end position="293"/>
    </location>
</feature>
<protein>
    <submittedName>
        <fullName evidence="16">Potassium voltage-gated channel protein eag isoform X4</fullName>
    </submittedName>
</protein>
<dbReference type="SUPFAM" id="SSF55785">
    <property type="entry name" value="PYP-like sensor domain (PAS domain)"/>
    <property type="match status" value="1"/>
</dbReference>
<evidence type="ECO:0000313" key="15">
    <source>
        <dbReference type="Proteomes" id="UP001652625"/>
    </source>
</evidence>
<dbReference type="PANTHER" id="PTHR10217">
    <property type="entry name" value="VOLTAGE AND LIGAND GATED POTASSIUM CHANNEL"/>
    <property type="match status" value="1"/>
</dbReference>
<name>A0ABM4CJ36_HYDVU</name>
<keyword evidence="6" id="KW-0631">Potassium channel</keyword>
<organism evidence="15 16">
    <name type="scientific">Hydra vulgaris</name>
    <name type="common">Hydra</name>
    <name type="synonym">Hydra attenuata</name>
    <dbReference type="NCBI Taxonomy" id="6087"/>
    <lineage>
        <taxon>Eukaryota</taxon>
        <taxon>Metazoa</taxon>
        <taxon>Cnidaria</taxon>
        <taxon>Hydrozoa</taxon>
        <taxon>Hydroidolina</taxon>
        <taxon>Anthoathecata</taxon>
        <taxon>Aplanulata</taxon>
        <taxon>Hydridae</taxon>
        <taxon>Hydra</taxon>
    </lineage>
</organism>
<evidence type="ECO:0000256" key="3">
    <source>
        <dbReference type="ARBA" id="ARBA00022475"/>
    </source>
</evidence>
<dbReference type="InterPro" id="IPR018490">
    <property type="entry name" value="cNMP-bd_dom_sf"/>
</dbReference>
<feature type="transmembrane region" description="Helical" evidence="13">
    <location>
        <begin position="252"/>
        <end position="269"/>
    </location>
</feature>
<evidence type="ECO:0000313" key="16">
    <source>
        <dbReference type="RefSeq" id="XP_065661769.1"/>
    </source>
</evidence>
<dbReference type="PANTHER" id="PTHR10217:SF435">
    <property type="entry name" value="POTASSIUM VOLTAGE-GATED CHANNEL PROTEIN EAG"/>
    <property type="match status" value="1"/>
</dbReference>
<evidence type="ECO:0000256" key="6">
    <source>
        <dbReference type="ARBA" id="ARBA00022826"/>
    </source>
</evidence>
<reference evidence="16" key="1">
    <citation type="submission" date="2025-08" db="UniProtKB">
        <authorList>
            <consortium name="RefSeq"/>
        </authorList>
    </citation>
    <scope>IDENTIFICATION</scope>
</reference>
<dbReference type="Gene3D" id="1.10.1200.260">
    <property type="match status" value="1"/>
</dbReference>
<dbReference type="InterPro" id="IPR014710">
    <property type="entry name" value="RmlC-like_jellyroll"/>
</dbReference>
<accession>A0ABM4CJ36</accession>
<dbReference type="Gene3D" id="3.30.450.20">
    <property type="entry name" value="PAS domain"/>
    <property type="match status" value="1"/>
</dbReference>
<dbReference type="SUPFAM" id="SSF51206">
    <property type="entry name" value="cAMP-binding domain-like"/>
    <property type="match status" value="1"/>
</dbReference>
<evidence type="ECO:0000256" key="2">
    <source>
        <dbReference type="ARBA" id="ARBA00022448"/>
    </source>
</evidence>
<keyword evidence="15" id="KW-1185">Reference proteome</keyword>
<gene>
    <name evidence="16" type="primary">LOC100202465</name>
</gene>
<feature type="transmembrane region" description="Helical" evidence="13">
    <location>
        <begin position="376"/>
        <end position="395"/>
    </location>
</feature>
<keyword evidence="8" id="KW-0630">Potassium</keyword>